<accession>A0A3E1HK26</accession>
<keyword evidence="2" id="KW-1185">Reference proteome</keyword>
<evidence type="ECO:0000313" key="1">
    <source>
        <dbReference type="EMBL" id="RFD26840.1"/>
    </source>
</evidence>
<comment type="caution">
    <text evidence="1">The sequence shown here is derived from an EMBL/GenBank/DDBJ whole genome shotgun (WGS) entry which is preliminary data.</text>
</comment>
<sequence length="84" mass="9322">MDMYQHFILLAVNKVGVVARLQVNPEHVADTQFLQQLQAGVDGDERLPCKISFKYDSGRSLSPDEMVCGDAQWCENLPAGLSPE</sequence>
<name>A0A3E1HK26_9MYCO</name>
<proteinExistence type="predicted"/>
<organism evidence="1 2">
    <name type="scientific">Mycobacterium uberis</name>
    <dbReference type="NCBI Taxonomy" id="2162698"/>
    <lineage>
        <taxon>Bacteria</taxon>
        <taxon>Bacillati</taxon>
        <taxon>Actinomycetota</taxon>
        <taxon>Actinomycetes</taxon>
        <taxon>Mycobacteriales</taxon>
        <taxon>Mycobacteriaceae</taxon>
        <taxon>Mycobacterium</taxon>
    </lineage>
</organism>
<dbReference type="Proteomes" id="UP000258522">
    <property type="component" value="Unassembled WGS sequence"/>
</dbReference>
<protein>
    <submittedName>
        <fullName evidence="1">Uncharacterized protein</fullName>
    </submittedName>
</protein>
<evidence type="ECO:0000313" key="2">
    <source>
        <dbReference type="Proteomes" id="UP000258522"/>
    </source>
</evidence>
<reference evidence="1 2" key="1">
    <citation type="submission" date="2018-07" db="EMBL/GenBank/DDBJ databases">
        <title>Whole genome sequence of Mycobacterium uberis.</title>
        <authorList>
            <person name="Benjak A."/>
        </authorList>
    </citation>
    <scope>NUCLEOTIDE SEQUENCE [LARGE SCALE GENOMIC DNA]</scope>
    <source>
        <strain evidence="1 2">Jura</strain>
    </source>
</reference>
<dbReference type="AlphaFoldDB" id="A0A3E1HK26"/>
<dbReference type="EMBL" id="QAYL01000002">
    <property type="protein sequence ID" value="RFD26840.1"/>
    <property type="molecule type" value="Genomic_DNA"/>
</dbReference>
<gene>
    <name evidence="1" type="ORF">MUBE_03400</name>
</gene>